<feature type="region of interest" description="Disordered" evidence="1">
    <location>
        <begin position="1"/>
        <end position="124"/>
    </location>
</feature>
<dbReference type="EMBL" id="VZRE01010692">
    <property type="protein sequence ID" value="NWU13658.1"/>
    <property type="molecule type" value="Genomic_DNA"/>
</dbReference>
<accession>A0A7K5UAJ5</accession>
<feature type="non-terminal residue" evidence="2">
    <location>
        <position position="1"/>
    </location>
</feature>
<organism evidence="2 3">
    <name type="scientific">Cephalopterus ornatus</name>
    <name type="common">Amazonian umbrellabird</name>
    <dbReference type="NCBI Taxonomy" id="114276"/>
    <lineage>
        <taxon>Eukaryota</taxon>
        <taxon>Metazoa</taxon>
        <taxon>Chordata</taxon>
        <taxon>Craniata</taxon>
        <taxon>Vertebrata</taxon>
        <taxon>Euteleostomi</taxon>
        <taxon>Archelosauria</taxon>
        <taxon>Archosauria</taxon>
        <taxon>Dinosauria</taxon>
        <taxon>Saurischia</taxon>
        <taxon>Theropoda</taxon>
        <taxon>Coelurosauria</taxon>
        <taxon>Aves</taxon>
        <taxon>Neognathae</taxon>
        <taxon>Neoaves</taxon>
        <taxon>Telluraves</taxon>
        <taxon>Australaves</taxon>
        <taxon>Passeriformes</taxon>
        <taxon>Cotingidae</taxon>
        <taxon>Cephalopterus</taxon>
    </lineage>
</organism>
<comment type="caution">
    <text evidence="2">The sequence shown here is derived from an EMBL/GenBank/DDBJ whole genome shotgun (WGS) entry which is preliminary data.</text>
</comment>
<keyword evidence="3" id="KW-1185">Reference proteome</keyword>
<reference evidence="2 3" key="1">
    <citation type="submission" date="2019-09" db="EMBL/GenBank/DDBJ databases">
        <title>Bird 10,000 Genomes (B10K) Project - Family phase.</title>
        <authorList>
            <person name="Zhang G."/>
        </authorList>
    </citation>
    <scope>NUCLEOTIDE SEQUENCE [LARGE SCALE GENOMIC DNA]</scope>
    <source>
        <strain evidence="2">B10K-DU-001-01</strain>
        <tissue evidence="2">Muscle</tissue>
    </source>
</reference>
<feature type="non-terminal residue" evidence="2">
    <location>
        <position position="124"/>
    </location>
</feature>
<evidence type="ECO:0000313" key="3">
    <source>
        <dbReference type="Proteomes" id="UP000543364"/>
    </source>
</evidence>
<name>A0A7K5UAJ5_CEPOR</name>
<dbReference type="AlphaFoldDB" id="A0A7K5UAJ5"/>
<evidence type="ECO:0000313" key="2">
    <source>
        <dbReference type="EMBL" id="NWU13658.1"/>
    </source>
</evidence>
<evidence type="ECO:0000256" key="1">
    <source>
        <dbReference type="SAM" id="MobiDB-lite"/>
    </source>
</evidence>
<protein>
    <submittedName>
        <fullName evidence="2">GP179 protein</fullName>
    </submittedName>
</protein>
<gene>
    <name evidence="2" type="primary">Gpr179</name>
    <name evidence="2" type="ORF">CEPORN_R15307</name>
</gene>
<dbReference type="Proteomes" id="UP000543364">
    <property type="component" value="Unassembled WGS sequence"/>
</dbReference>
<feature type="compositionally biased region" description="Basic and acidic residues" evidence="1">
    <location>
        <begin position="22"/>
        <end position="40"/>
    </location>
</feature>
<proteinExistence type="predicted"/>
<feature type="compositionally biased region" description="Basic and acidic residues" evidence="1">
    <location>
        <begin position="89"/>
        <end position="99"/>
    </location>
</feature>
<sequence length="124" mass="13482">CPWEGAEPQLDKGTAPGKKKLPTKEVSKPVEKGSRDRESADICPWEAQEVTSSDRAEICPWEGAEPQLDKGTAPGKKKLPTKEVATSKPVEKESRDRESICPWESTDTEQSLGKPCAGSTESSK</sequence>